<comment type="caution">
    <text evidence="1">The sequence shown here is derived from an EMBL/GenBank/DDBJ whole genome shotgun (WGS) entry which is preliminary data.</text>
</comment>
<reference evidence="1 2" key="1">
    <citation type="submission" date="2021-10" db="EMBL/GenBank/DDBJ databases">
        <title>Anaerobic single-cell dispensing facilitates the cultivation of human gut bacteria.</title>
        <authorList>
            <person name="Afrizal A."/>
        </authorList>
    </citation>
    <scope>NUCLEOTIDE SEQUENCE [LARGE SCALE GENOMIC DNA]</scope>
    <source>
        <strain evidence="1 2">CLA-AA-H244</strain>
    </source>
</reference>
<name>A0AAE3AVJ8_9FIRM</name>
<dbReference type="Pfam" id="PF12997">
    <property type="entry name" value="DUF3881"/>
    <property type="match status" value="1"/>
</dbReference>
<dbReference type="InterPro" id="IPR024541">
    <property type="entry name" value="DUF3881"/>
</dbReference>
<evidence type="ECO:0000313" key="1">
    <source>
        <dbReference type="EMBL" id="MCC2168643.1"/>
    </source>
</evidence>
<dbReference type="EMBL" id="JAJEQF010000042">
    <property type="protein sequence ID" value="MCC2168643.1"/>
    <property type="molecule type" value="Genomic_DNA"/>
</dbReference>
<accession>A0AAE3AVJ8</accession>
<dbReference type="Proteomes" id="UP001199355">
    <property type="component" value="Unassembled WGS sequence"/>
</dbReference>
<protein>
    <submittedName>
        <fullName evidence="1">DUF3881 family protein</fullName>
    </submittedName>
</protein>
<keyword evidence="2" id="KW-1185">Reference proteome</keyword>
<proteinExistence type="predicted"/>
<evidence type="ECO:0000313" key="2">
    <source>
        <dbReference type="Proteomes" id="UP001199355"/>
    </source>
</evidence>
<sequence length="295" mass="33180">MHKFLRAVGFSQYTEKKQVQKLIRDIIIHADERSYTTVGKKTLVAEFDRNFAEDIGIAVCGEFDEDDTYSFDYYLPYLRSDLVSTAEDISIERHAAKESYAGICDDPKVGVSLIFYLQNMISYLKLQGEGKIPAKGTSLNLSALSCQGTIMMPIQKTEWQKKKIAKDAVQRNRLIQAARGGDEEAMESLTLEDMDTYTSISRKIQKADIFSLVDTYFMPYGVECDQYSVLGEITDMKLVTNGLTGEKVHILTLCCNDLNLKVAINSIDLLGEPAVGRRFKGSVWLQGQVNFPEES</sequence>
<dbReference type="AlphaFoldDB" id="A0AAE3AVJ8"/>
<gene>
    <name evidence="1" type="ORF">LKD45_13235</name>
</gene>
<organism evidence="1 2">
    <name type="scientific">Gallintestinimicrobium propionicum</name>
    <dbReference type="NCBI Taxonomy" id="2981770"/>
    <lineage>
        <taxon>Bacteria</taxon>
        <taxon>Bacillati</taxon>
        <taxon>Bacillota</taxon>
        <taxon>Clostridia</taxon>
        <taxon>Lachnospirales</taxon>
        <taxon>Lachnospiraceae</taxon>
        <taxon>Gallintestinimicrobium</taxon>
    </lineage>
</organism>